<name>A0A730ZG72_SALHO</name>
<dbReference type="GO" id="GO:0043709">
    <property type="term" value="P:cell adhesion involved in single-species biofilm formation"/>
    <property type="evidence" value="ECO:0007669"/>
    <property type="project" value="TreeGrafter"/>
</dbReference>
<gene>
    <name evidence="2" type="ORF">GND90_000803</name>
</gene>
<dbReference type="AlphaFoldDB" id="A0A730ZG72"/>
<dbReference type="EMBL" id="DAARWD010000002">
    <property type="protein sequence ID" value="HAE4187885.1"/>
    <property type="molecule type" value="Genomic_DNA"/>
</dbReference>
<dbReference type="InterPro" id="IPR050263">
    <property type="entry name" value="Bact_Fimbrial_Adh_Pro"/>
</dbReference>
<dbReference type="GO" id="GO:0009289">
    <property type="term" value="C:pilus"/>
    <property type="evidence" value="ECO:0007669"/>
    <property type="project" value="InterPro"/>
</dbReference>
<comment type="caution">
    <text evidence="2">The sequence shown here is derived from an EMBL/GenBank/DDBJ whole genome shotgun (WGS) entry which is preliminary data.</text>
</comment>
<evidence type="ECO:0000313" key="2">
    <source>
        <dbReference type="EMBL" id="HAE4187885.1"/>
    </source>
</evidence>
<proteinExistence type="predicted"/>
<dbReference type="PANTHER" id="PTHR33420:SF12">
    <property type="entry name" value="FIMBRIN-LIKE PROTEIN FIMI-RELATED"/>
    <property type="match status" value="1"/>
</dbReference>
<sequence length="365" mass="38590">MRSLLSVLVPSLLLLVTSDAFAEGCGFMIGSSGSLNVHPDVIITPAAAGTQALLPNQNDLFPSTMSYPVSYWSRNQGTVSKTIIFDPKLSEFTADPNNPKGWLVDSAVPGLYFTLSVNLPNPASAKWGSFSPAMPIWLSNDATINQSAPQTGWGCASDKNDTHTEDTNMTFSLNFYTTADFDPAKAAGKQLLASRKRAGTVDNTMQSGGEFDIFLQGPITIASASCAAFNADDNIDLGELYASDLRANPSGEFNKKPFQITLSNCYAQPDLIVNLSTNQVKNNLLVNTNGKAAGIGVGLGYTAGTTNERLDMTQAVTIDSNNLHYTGDNGNGTLDMYAFLSATDGKSAITAGSVDVSAVITLSHP</sequence>
<reference evidence="2" key="2">
    <citation type="submission" date="2018-07" db="EMBL/GenBank/DDBJ databases">
        <authorList>
            <consortium name="NCBI Pathogen Detection Project"/>
        </authorList>
    </citation>
    <scope>NUCLEOTIDE SEQUENCE</scope>
    <source>
        <strain evidence="2">23-88</strain>
    </source>
</reference>
<dbReference type="InterPro" id="IPR036937">
    <property type="entry name" value="Adhesion_dom_fimbrial_sf"/>
</dbReference>
<dbReference type="InterPro" id="IPR008966">
    <property type="entry name" value="Adhesion_dom_sf"/>
</dbReference>
<evidence type="ECO:0000256" key="1">
    <source>
        <dbReference type="SAM" id="SignalP"/>
    </source>
</evidence>
<protein>
    <recommendedName>
        <fullName evidence="3">Fimbrial protein</fullName>
    </recommendedName>
</protein>
<reference evidence="2" key="1">
    <citation type="journal article" date="2018" name="Genome Biol.">
        <title>SKESA: strategic k-mer extension for scrupulous assemblies.</title>
        <authorList>
            <person name="Souvorov A."/>
            <person name="Agarwala R."/>
            <person name="Lipman D.J."/>
        </authorList>
    </citation>
    <scope>NUCLEOTIDE SEQUENCE</scope>
    <source>
        <strain evidence="2">23-88</strain>
    </source>
</reference>
<organism evidence="2">
    <name type="scientific">Salmonella enterica subsp. houtenae serovar 1,40:z4,z32:-</name>
    <dbReference type="NCBI Taxonomy" id="1967604"/>
    <lineage>
        <taxon>Bacteria</taxon>
        <taxon>Pseudomonadati</taxon>
        <taxon>Pseudomonadota</taxon>
        <taxon>Gammaproteobacteria</taxon>
        <taxon>Enterobacterales</taxon>
        <taxon>Enterobacteriaceae</taxon>
        <taxon>Salmonella</taxon>
    </lineage>
</organism>
<dbReference type="PANTHER" id="PTHR33420">
    <property type="entry name" value="FIMBRIAL SUBUNIT ELFA-RELATED"/>
    <property type="match status" value="1"/>
</dbReference>
<accession>A0A730ZG72</accession>
<keyword evidence="1" id="KW-0732">Signal</keyword>
<feature type="chain" id="PRO_5027558461" description="Fimbrial protein" evidence="1">
    <location>
        <begin position="23"/>
        <end position="365"/>
    </location>
</feature>
<dbReference type="Gene3D" id="2.60.40.1090">
    <property type="entry name" value="Fimbrial-type adhesion domain"/>
    <property type="match status" value="1"/>
</dbReference>
<dbReference type="SUPFAM" id="SSF49401">
    <property type="entry name" value="Bacterial adhesins"/>
    <property type="match status" value="1"/>
</dbReference>
<evidence type="ECO:0008006" key="3">
    <source>
        <dbReference type="Google" id="ProtNLM"/>
    </source>
</evidence>
<feature type="signal peptide" evidence="1">
    <location>
        <begin position="1"/>
        <end position="22"/>
    </location>
</feature>